<feature type="compositionally biased region" description="Low complexity" evidence="1">
    <location>
        <begin position="20"/>
        <end position="34"/>
    </location>
</feature>
<protein>
    <submittedName>
        <fullName evidence="2">Uncharacterized protein</fullName>
    </submittedName>
</protein>
<comment type="caution">
    <text evidence="2">The sequence shown here is derived from an EMBL/GenBank/DDBJ whole genome shotgun (WGS) entry which is preliminary data.</text>
</comment>
<accession>A0A5B0MA34</accession>
<evidence type="ECO:0000313" key="2">
    <source>
        <dbReference type="EMBL" id="KAA1073176.1"/>
    </source>
</evidence>
<proteinExistence type="predicted"/>
<keyword evidence="3" id="KW-1185">Reference proteome</keyword>
<name>A0A5B0MA34_PUCGR</name>
<dbReference type="AlphaFoldDB" id="A0A5B0MA34"/>
<dbReference type="Proteomes" id="UP000324748">
    <property type="component" value="Unassembled WGS sequence"/>
</dbReference>
<organism evidence="2 3">
    <name type="scientific">Puccinia graminis f. sp. tritici</name>
    <dbReference type="NCBI Taxonomy" id="56615"/>
    <lineage>
        <taxon>Eukaryota</taxon>
        <taxon>Fungi</taxon>
        <taxon>Dikarya</taxon>
        <taxon>Basidiomycota</taxon>
        <taxon>Pucciniomycotina</taxon>
        <taxon>Pucciniomycetes</taxon>
        <taxon>Pucciniales</taxon>
        <taxon>Pucciniaceae</taxon>
        <taxon>Puccinia</taxon>
    </lineage>
</organism>
<evidence type="ECO:0000313" key="3">
    <source>
        <dbReference type="Proteomes" id="UP000324748"/>
    </source>
</evidence>
<gene>
    <name evidence="2" type="ORF">PGT21_002733</name>
</gene>
<evidence type="ECO:0000256" key="1">
    <source>
        <dbReference type="SAM" id="MobiDB-lite"/>
    </source>
</evidence>
<reference evidence="2 3" key="1">
    <citation type="submission" date="2019-05" db="EMBL/GenBank/DDBJ databases">
        <title>Emergence of the Ug99 lineage of the wheat stem rust pathogen through somatic hybridization.</title>
        <authorList>
            <person name="Li F."/>
            <person name="Upadhyaya N.M."/>
            <person name="Sperschneider J."/>
            <person name="Matny O."/>
            <person name="Nguyen-Phuc H."/>
            <person name="Mago R."/>
            <person name="Raley C."/>
            <person name="Miller M.E."/>
            <person name="Silverstein K.A.T."/>
            <person name="Henningsen E."/>
            <person name="Hirsch C.D."/>
            <person name="Visser B."/>
            <person name="Pretorius Z.A."/>
            <person name="Steffenson B.J."/>
            <person name="Schwessinger B."/>
            <person name="Dodds P.N."/>
            <person name="Figueroa M."/>
        </authorList>
    </citation>
    <scope>NUCLEOTIDE SEQUENCE [LARGE SCALE GENOMIC DNA]</scope>
    <source>
        <strain evidence="2">21-0</strain>
    </source>
</reference>
<dbReference type="EMBL" id="VSWC01000158">
    <property type="protein sequence ID" value="KAA1073176.1"/>
    <property type="molecule type" value="Genomic_DNA"/>
</dbReference>
<feature type="compositionally biased region" description="Low complexity" evidence="1">
    <location>
        <begin position="43"/>
        <end position="91"/>
    </location>
</feature>
<sequence>MSHSNHDPLTGYLKPSKYGNSHNNNYQNNQMIQNPGTHGNWAHQQHNNYQPYNHNQNRNQNNTYQQNNSNNPNNQSGNKQPRGGYRGGAYAEGFQGKSDGNQAGRKGNPNNKM</sequence>
<feature type="region of interest" description="Disordered" evidence="1">
    <location>
        <begin position="1"/>
        <end position="113"/>
    </location>
</feature>